<gene>
    <name evidence="6" type="ORF">F0L68_31200</name>
</gene>
<dbReference type="AlphaFoldDB" id="A0A5B2WUI3"/>
<dbReference type="PANTHER" id="PTHR47506:SF1">
    <property type="entry name" value="HTH-TYPE TRANSCRIPTIONAL REGULATOR YJDC"/>
    <property type="match status" value="1"/>
</dbReference>
<dbReference type="PROSITE" id="PS50977">
    <property type="entry name" value="HTH_TETR_2"/>
    <property type="match status" value="1"/>
</dbReference>
<sequence length="201" mass="21668">MPVKRGEPLSPENTRARILAVAALAFYERGVHAVGVNEIAELAGSSKLTIYRYFESKDGLVEAVLRQRSERIHDWLERGVEAVPPGADRVLALFDLLADWYRQAGFHGCAMVNAAADTRGDGVAVLGLTRGHLARYRVLLERCLLEAGVAEPSAPARQLLILIEGATVVSSIDADDTAGPDARRLAELVLASVVPSAHDLH</sequence>
<dbReference type="InterPro" id="IPR036271">
    <property type="entry name" value="Tet_transcr_reg_TetR-rel_C_sf"/>
</dbReference>
<evidence type="ECO:0000256" key="1">
    <source>
        <dbReference type="ARBA" id="ARBA00023015"/>
    </source>
</evidence>
<name>A0A5B2WUI3_9PSEU</name>
<dbReference type="InterPro" id="IPR001647">
    <property type="entry name" value="HTH_TetR"/>
</dbReference>
<dbReference type="SUPFAM" id="SSF48498">
    <property type="entry name" value="Tetracyclin repressor-like, C-terminal domain"/>
    <property type="match status" value="1"/>
</dbReference>
<protein>
    <submittedName>
        <fullName evidence="6">TetR/AcrR family transcriptional regulator</fullName>
    </submittedName>
</protein>
<accession>A0A5B2WUI3</accession>
<evidence type="ECO:0000313" key="7">
    <source>
        <dbReference type="Proteomes" id="UP000323454"/>
    </source>
</evidence>
<feature type="domain" description="HTH tetR-type" evidence="5">
    <location>
        <begin position="12"/>
        <end position="72"/>
    </location>
</feature>
<keyword evidence="2 4" id="KW-0238">DNA-binding</keyword>
<dbReference type="InterPro" id="IPR009057">
    <property type="entry name" value="Homeodomain-like_sf"/>
</dbReference>
<dbReference type="RefSeq" id="WP_149853444.1">
    <property type="nucleotide sequence ID" value="NZ_VUOB01000063.1"/>
</dbReference>
<organism evidence="6 7">
    <name type="scientific">Solihabitans fulvus</name>
    <dbReference type="NCBI Taxonomy" id="1892852"/>
    <lineage>
        <taxon>Bacteria</taxon>
        <taxon>Bacillati</taxon>
        <taxon>Actinomycetota</taxon>
        <taxon>Actinomycetes</taxon>
        <taxon>Pseudonocardiales</taxon>
        <taxon>Pseudonocardiaceae</taxon>
        <taxon>Solihabitans</taxon>
    </lineage>
</organism>
<reference evidence="6 7" key="2">
    <citation type="submission" date="2019-09" db="EMBL/GenBank/DDBJ databases">
        <authorList>
            <person name="Jin C."/>
        </authorList>
    </citation>
    <scope>NUCLEOTIDE SEQUENCE [LARGE SCALE GENOMIC DNA]</scope>
    <source>
        <strain evidence="6 7">AN110305</strain>
    </source>
</reference>
<evidence type="ECO:0000256" key="4">
    <source>
        <dbReference type="PROSITE-ProRule" id="PRU00335"/>
    </source>
</evidence>
<dbReference type="Proteomes" id="UP000323454">
    <property type="component" value="Unassembled WGS sequence"/>
</dbReference>
<dbReference type="SUPFAM" id="SSF46689">
    <property type="entry name" value="Homeodomain-like"/>
    <property type="match status" value="1"/>
</dbReference>
<evidence type="ECO:0000259" key="5">
    <source>
        <dbReference type="PROSITE" id="PS50977"/>
    </source>
</evidence>
<keyword evidence="3" id="KW-0804">Transcription</keyword>
<dbReference type="EMBL" id="VUOB01000063">
    <property type="protein sequence ID" value="KAA2254079.1"/>
    <property type="molecule type" value="Genomic_DNA"/>
</dbReference>
<keyword evidence="7" id="KW-1185">Reference proteome</keyword>
<proteinExistence type="predicted"/>
<evidence type="ECO:0000313" key="6">
    <source>
        <dbReference type="EMBL" id="KAA2254079.1"/>
    </source>
</evidence>
<dbReference type="OrthoDB" id="4214267at2"/>
<dbReference type="Pfam" id="PF00440">
    <property type="entry name" value="TetR_N"/>
    <property type="match status" value="1"/>
</dbReference>
<dbReference type="GO" id="GO:0003677">
    <property type="term" value="F:DNA binding"/>
    <property type="evidence" value="ECO:0007669"/>
    <property type="project" value="UniProtKB-UniRule"/>
</dbReference>
<dbReference type="PANTHER" id="PTHR47506">
    <property type="entry name" value="TRANSCRIPTIONAL REGULATORY PROTEIN"/>
    <property type="match status" value="1"/>
</dbReference>
<evidence type="ECO:0000256" key="3">
    <source>
        <dbReference type="ARBA" id="ARBA00023163"/>
    </source>
</evidence>
<dbReference type="Gene3D" id="1.10.357.10">
    <property type="entry name" value="Tetracycline Repressor, domain 2"/>
    <property type="match status" value="1"/>
</dbReference>
<keyword evidence="1" id="KW-0805">Transcription regulation</keyword>
<reference evidence="6 7" key="1">
    <citation type="submission" date="2019-09" db="EMBL/GenBank/DDBJ databases">
        <title>Goodfellowia gen. nov., a new genus of the Pseudonocardineae related to Actinoalloteichus, containing Goodfellowia coeruleoviolacea gen. nov., comb. nov. gen. nov., comb. nov.</title>
        <authorList>
            <person name="Labeda D."/>
        </authorList>
    </citation>
    <scope>NUCLEOTIDE SEQUENCE [LARGE SCALE GENOMIC DNA]</scope>
    <source>
        <strain evidence="6 7">AN110305</strain>
    </source>
</reference>
<dbReference type="PRINTS" id="PR00455">
    <property type="entry name" value="HTHTETR"/>
</dbReference>
<feature type="DNA-binding region" description="H-T-H motif" evidence="4">
    <location>
        <begin position="35"/>
        <end position="54"/>
    </location>
</feature>
<comment type="caution">
    <text evidence="6">The sequence shown here is derived from an EMBL/GenBank/DDBJ whole genome shotgun (WGS) entry which is preliminary data.</text>
</comment>
<evidence type="ECO:0000256" key="2">
    <source>
        <dbReference type="ARBA" id="ARBA00023125"/>
    </source>
</evidence>